<name>A0ABD0TWT2_DENTH</name>
<dbReference type="Gene3D" id="2.160.20.10">
    <property type="entry name" value="Single-stranded right-handed beta-helix, Pectin lyase-like"/>
    <property type="match status" value="1"/>
</dbReference>
<evidence type="ECO:0000256" key="3">
    <source>
        <dbReference type="ARBA" id="ARBA00006027"/>
    </source>
</evidence>
<evidence type="ECO:0000256" key="5">
    <source>
        <dbReference type="ARBA" id="ARBA00013229"/>
    </source>
</evidence>
<comment type="catalytic activity">
    <reaction evidence="10">
        <text>[(1-&gt;4)-alpha-D-galacturonosyl methyl ester](n) + n H2O = [(1-&gt;4)-alpha-D-galacturonosyl](n) + n methanol + n H(+)</text>
        <dbReference type="Rhea" id="RHEA:22380"/>
        <dbReference type="Rhea" id="RHEA-COMP:14570"/>
        <dbReference type="Rhea" id="RHEA-COMP:14573"/>
        <dbReference type="ChEBI" id="CHEBI:15377"/>
        <dbReference type="ChEBI" id="CHEBI:15378"/>
        <dbReference type="ChEBI" id="CHEBI:17790"/>
        <dbReference type="ChEBI" id="CHEBI:140522"/>
        <dbReference type="ChEBI" id="CHEBI:140523"/>
        <dbReference type="EC" id="3.1.1.11"/>
    </reaction>
</comment>
<organism evidence="12 13">
    <name type="scientific">Dendrobium thyrsiflorum</name>
    <name type="common">Pinecone-like raceme dendrobium</name>
    <name type="synonym">Orchid</name>
    <dbReference type="NCBI Taxonomy" id="117978"/>
    <lineage>
        <taxon>Eukaryota</taxon>
        <taxon>Viridiplantae</taxon>
        <taxon>Streptophyta</taxon>
        <taxon>Embryophyta</taxon>
        <taxon>Tracheophyta</taxon>
        <taxon>Spermatophyta</taxon>
        <taxon>Magnoliopsida</taxon>
        <taxon>Liliopsida</taxon>
        <taxon>Asparagales</taxon>
        <taxon>Orchidaceae</taxon>
        <taxon>Epidendroideae</taxon>
        <taxon>Malaxideae</taxon>
        <taxon>Dendrobiinae</taxon>
        <taxon>Dendrobium</taxon>
    </lineage>
</organism>
<feature type="signal peptide" evidence="10">
    <location>
        <begin position="1"/>
        <end position="20"/>
    </location>
</feature>
<gene>
    <name evidence="12" type="ORF">M5K25_026235</name>
</gene>
<feature type="active site" evidence="9">
    <location>
        <position position="358"/>
    </location>
</feature>
<evidence type="ECO:0000256" key="1">
    <source>
        <dbReference type="ARBA" id="ARBA00004191"/>
    </source>
</evidence>
<accession>A0ABD0TWT2</accession>
<feature type="chain" id="PRO_5044530315" description="Pectinesterase" evidence="10">
    <location>
        <begin position="21"/>
        <end position="528"/>
    </location>
</feature>
<keyword evidence="10" id="KW-0732">Signal</keyword>
<dbReference type="Proteomes" id="UP001552299">
    <property type="component" value="Unassembled WGS sequence"/>
</dbReference>
<dbReference type="CDD" id="cd15798">
    <property type="entry name" value="PMEI-like_3"/>
    <property type="match status" value="1"/>
</dbReference>
<dbReference type="InterPro" id="IPR035513">
    <property type="entry name" value="Invertase/methylesterase_inhib"/>
</dbReference>
<comment type="pathway">
    <text evidence="2 10">Glycan metabolism; pectin degradation; 2-dehydro-3-deoxy-D-gluconate from pectin: step 1/5.</text>
</comment>
<comment type="subcellular location">
    <subcellularLocation>
        <location evidence="1">Secreted</location>
        <location evidence="1">Cell wall</location>
    </subcellularLocation>
</comment>
<dbReference type="Pfam" id="PF04043">
    <property type="entry name" value="PMEI"/>
    <property type="match status" value="1"/>
</dbReference>
<keyword evidence="6" id="KW-0134">Cell wall</keyword>
<dbReference type="FunFam" id="2.160.20.10:FF:000029">
    <property type="entry name" value="Pectinesterase 4"/>
    <property type="match status" value="1"/>
</dbReference>
<evidence type="ECO:0000256" key="6">
    <source>
        <dbReference type="ARBA" id="ARBA00022512"/>
    </source>
</evidence>
<keyword evidence="6" id="KW-0964">Secreted</keyword>
<evidence type="ECO:0000313" key="12">
    <source>
        <dbReference type="EMBL" id="KAL0904161.1"/>
    </source>
</evidence>
<protein>
    <recommendedName>
        <fullName evidence="5 10">Pectinesterase</fullName>
        <ecNumber evidence="5 10">3.1.1.11</ecNumber>
    </recommendedName>
</protein>
<dbReference type="InterPro" id="IPR011050">
    <property type="entry name" value="Pectin_lyase_fold/virulence"/>
</dbReference>
<dbReference type="EMBL" id="JANQDX010000019">
    <property type="protein sequence ID" value="KAL0904161.1"/>
    <property type="molecule type" value="Genomic_DNA"/>
</dbReference>
<evidence type="ECO:0000256" key="7">
    <source>
        <dbReference type="ARBA" id="ARBA00022801"/>
    </source>
</evidence>
<dbReference type="PROSITE" id="PS00503">
    <property type="entry name" value="PECTINESTERASE_2"/>
    <property type="match status" value="1"/>
</dbReference>
<comment type="similarity">
    <text evidence="4">In the C-terminal section; belongs to the pectinesterase family.</text>
</comment>
<keyword evidence="13" id="KW-1185">Reference proteome</keyword>
<dbReference type="InterPro" id="IPR033131">
    <property type="entry name" value="Pectinesterase_Asp_AS"/>
</dbReference>
<evidence type="ECO:0000256" key="10">
    <source>
        <dbReference type="RuleBase" id="RU000589"/>
    </source>
</evidence>
<comment type="similarity">
    <text evidence="3">In the N-terminal section; belongs to the PMEI family.</text>
</comment>
<evidence type="ECO:0000256" key="8">
    <source>
        <dbReference type="ARBA" id="ARBA00023085"/>
    </source>
</evidence>
<dbReference type="GO" id="GO:0042545">
    <property type="term" value="P:cell wall modification"/>
    <property type="evidence" value="ECO:0007669"/>
    <property type="project" value="UniProtKB-UniRule"/>
</dbReference>
<keyword evidence="8 10" id="KW-0063">Aspartyl esterase</keyword>
<dbReference type="AlphaFoldDB" id="A0ABD0TWT2"/>
<evidence type="ECO:0000256" key="2">
    <source>
        <dbReference type="ARBA" id="ARBA00005184"/>
    </source>
</evidence>
<feature type="domain" description="Pectinesterase inhibitor" evidence="11">
    <location>
        <begin position="27"/>
        <end position="167"/>
    </location>
</feature>
<dbReference type="GO" id="GO:0045490">
    <property type="term" value="P:pectin catabolic process"/>
    <property type="evidence" value="ECO:0007669"/>
    <property type="project" value="UniProtKB-UniRule"/>
</dbReference>
<evidence type="ECO:0000313" key="13">
    <source>
        <dbReference type="Proteomes" id="UP001552299"/>
    </source>
</evidence>
<dbReference type="Pfam" id="PF01095">
    <property type="entry name" value="Pectinesterase"/>
    <property type="match status" value="1"/>
</dbReference>
<proteinExistence type="inferred from homology"/>
<dbReference type="InterPro" id="IPR012334">
    <property type="entry name" value="Pectin_lyas_fold"/>
</dbReference>
<dbReference type="SUPFAM" id="SSF51126">
    <property type="entry name" value="Pectin lyase-like"/>
    <property type="match status" value="1"/>
</dbReference>
<dbReference type="InterPro" id="IPR006501">
    <property type="entry name" value="Pectinesterase_inhib_dom"/>
</dbReference>
<evidence type="ECO:0000256" key="4">
    <source>
        <dbReference type="ARBA" id="ARBA00007786"/>
    </source>
</evidence>
<dbReference type="SUPFAM" id="SSF101148">
    <property type="entry name" value="Plant invertase/pectin methylesterase inhibitor"/>
    <property type="match status" value="1"/>
</dbReference>
<dbReference type="EC" id="3.1.1.11" evidence="5 10"/>
<reference evidence="12 13" key="1">
    <citation type="journal article" date="2024" name="Plant Biotechnol. J.">
        <title>Dendrobium thyrsiflorum genome and its molecular insights into genes involved in important horticultural traits.</title>
        <authorList>
            <person name="Chen B."/>
            <person name="Wang J.Y."/>
            <person name="Zheng P.J."/>
            <person name="Li K.L."/>
            <person name="Liang Y.M."/>
            <person name="Chen X.F."/>
            <person name="Zhang C."/>
            <person name="Zhao X."/>
            <person name="He X."/>
            <person name="Zhang G.Q."/>
            <person name="Liu Z.J."/>
            <person name="Xu Q."/>
        </authorList>
    </citation>
    <scope>NUCLEOTIDE SEQUENCE [LARGE SCALE GENOMIC DNA]</scope>
    <source>
        <strain evidence="12">GZMU011</strain>
    </source>
</reference>
<sequence>MLTFYSLFTLLHLLPTAALAAAGGGGGATSPCETSCHPTHCMSFISNLQSSSIPPDNYSLAAVDQSLTITRSTAHFLNQAGRVGPAVEDCLELTAAAADDLELVKEKLMSSKAIKAAEADDVMTLMSAVVAGAGSCLDGLEEVGMAGGEVFRRVEAAKLVYGVALGLVERRLASMAAAPAVITNGRPTNKSSTIGSLIMNIPFDQTVTVAKDGSGNFTSVNDAITFASHSTRSSSTFFKIIVKPDIYVENVVVPKRLTGLVLEGSGMRQTFITGNRSAGDGYTTYQTATFAVNGDRFIATGITFENTALPQNKQAVAVRNSADRSIFYKCRFISFQDTLYAHSKRHLYLHSTIHGTVDFIFGRAAAVFQFCEILPRRPLPKQINTITAQGKDCPNIRSGFSIHLSSILPGKDLIDKSDLFYTYLGRPWKNYSTTVFMQCYMDGFVRPEGWVEWGEEVAPRTIFYGEFENYGGGAGTDRRVRWEGYRRMGKEDAERFTVGEFIGGDEWIWNHSVPYRSGLLDSDNIGRE</sequence>
<dbReference type="InterPro" id="IPR000070">
    <property type="entry name" value="Pectinesterase_cat"/>
</dbReference>
<keyword evidence="7 10" id="KW-0378">Hydrolase</keyword>
<evidence type="ECO:0000256" key="9">
    <source>
        <dbReference type="PROSITE-ProRule" id="PRU10040"/>
    </source>
</evidence>
<comment type="caution">
    <text evidence="12">The sequence shown here is derived from an EMBL/GenBank/DDBJ whole genome shotgun (WGS) entry which is preliminary data.</text>
</comment>
<dbReference type="PANTHER" id="PTHR31707">
    <property type="entry name" value="PECTINESTERASE"/>
    <property type="match status" value="1"/>
</dbReference>
<dbReference type="GO" id="GO:0030599">
    <property type="term" value="F:pectinesterase activity"/>
    <property type="evidence" value="ECO:0007669"/>
    <property type="project" value="UniProtKB-UniRule"/>
</dbReference>
<dbReference type="Gene3D" id="1.20.140.40">
    <property type="entry name" value="Invertase/pectin methylesterase inhibitor family protein"/>
    <property type="match status" value="1"/>
</dbReference>
<evidence type="ECO:0000259" key="11">
    <source>
        <dbReference type="SMART" id="SM00856"/>
    </source>
</evidence>
<dbReference type="SMART" id="SM00856">
    <property type="entry name" value="PMEI"/>
    <property type="match status" value="1"/>
</dbReference>